<dbReference type="InterPro" id="IPR036890">
    <property type="entry name" value="HATPase_C_sf"/>
</dbReference>
<dbReference type="PROSITE" id="PS50113">
    <property type="entry name" value="PAC"/>
    <property type="match status" value="2"/>
</dbReference>
<dbReference type="Gene3D" id="1.10.287.130">
    <property type="match status" value="1"/>
</dbReference>
<accession>A0A5A9FZ25</accession>
<dbReference type="CDD" id="cd00130">
    <property type="entry name" value="PAS"/>
    <property type="match status" value="2"/>
</dbReference>
<dbReference type="SMART" id="SM00091">
    <property type="entry name" value="PAS"/>
    <property type="match status" value="2"/>
</dbReference>
<dbReference type="SUPFAM" id="SSF55785">
    <property type="entry name" value="PYP-like sensor domain (PAS domain)"/>
    <property type="match status" value="2"/>
</dbReference>
<dbReference type="GO" id="GO:0004673">
    <property type="term" value="F:protein histidine kinase activity"/>
    <property type="evidence" value="ECO:0007669"/>
    <property type="project" value="UniProtKB-EC"/>
</dbReference>
<dbReference type="InterPro" id="IPR003594">
    <property type="entry name" value="HATPase_dom"/>
</dbReference>
<dbReference type="PRINTS" id="PR00344">
    <property type="entry name" value="BCTRLSENSOR"/>
</dbReference>
<dbReference type="InterPro" id="IPR000014">
    <property type="entry name" value="PAS"/>
</dbReference>
<dbReference type="Gene3D" id="2.10.70.100">
    <property type="match status" value="2"/>
</dbReference>
<organism evidence="9 10">
    <name type="scientific">Azospirillum lipoferum</name>
    <dbReference type="NCBI Taxonomy" id="193"/>
    <lineage>
        <taxon>Bacteria</taxon>
        <taxon>Pseudomonadati</taxon>
        <taxon>Pseudomonadota</taxon>
        <taxon>Alphaproteobacteria</taxon>
        <taxon>Rhodospirillales</taxon>
        <taxon>Azospirillaceae</taxon>
        <taxon>Azospirillum</taxon>
    </lineage>
</organism>
<protein>
    <recommendedName>
        <fullName evidence="2">histidine kinase</fullName>
        <ecNumber evidence="2">2.7.13.3</ecNumber>
    </recommendedName>
</protein>
<name>A0A5A9FZ25_AZOLI</name>
<dbReference type="Pfam" id="PF08447">
    <property type="entry name" value="PAS_3"/>
    <property type="match status" value="2"/>
</dbReference>
<comment type="catalytic activity">
    <reaction evidence="1">
        <text>ATP + protein L-histidine = ADP + protein N-phospho-L-histidine.</text>
        <dbReference type="EC" id="2.7.13.3"/>
    </reaction>
</comment>
<dbReference type="OrthoDB" id="7325042at2"/>
<gene>
    <name evidence="9" type="ORF">FZ942_33905</name>
</gene>
<dbReference type="AlphaFoldDB" id="A0A5A9FZ25"/>
<proteinExistence type="predicted"/>
<dbReference type="PANTHER" id="PTHR43304">
    <property type="entry name" value="PHYTOCHROME-LIKE PROTEIN CPH1"/>
    <property type="match status" value="1"/>
</dbReference>
<dbReference type="InterPro" id="IPR001610">
    <property type="entry name" value="PAC"/>
</dbReference>
<dbReference type="InterPro" id="IPR005467">
    <property type="entry name" value="His_kinase_dom"/>
</dbReference>
<dbReference type="SMART" id="SM00086">
    <property type="entry name" value="PAC"/>
    <property type="match status" value="2"/>
</dbReference>
<dbReference type="PROSITE" id="PS50109">
    <property type="entry name" value="HIS_KIN"/>
    <property type="match status" value="1"/>
</dbReference>
<evidence type="ECO:0000313" key="9">
    <source>
        <dbReference type="EMBL" id="KAA0587583.1"/>
    </source>
</evidence>
<evidence type="ECO:0000256" key="1">
    <source>
        <dbReference type="ARBA" id="ARBA00000085"/>
    </source>
</evidence>
<dbReference type="Gene3D" id="3.30.565.10">
    <property type="entry name" value="Histidine kinase-like ATPase, C-terminal domain"/>
    <property type="match status" value="1"/>
</dbReference>
<dbReference type="PANTHER" id="PTHR43304:SF1">
    <property type="entry name" value="PAC DOMAIN-CONTAINING PROTEIN"/>
    <property type="match status" value="1"/>
</dbReference>
<keyword evidence="5" id="KW-0418">Kinase</keyword>
<evidence type="ECO:0000259" key="7">
    <source>
        <dbReference type="PROSITE" id="PS50109"/>
    </source>
</evidence>
<evidence type="ECO:0000256" key="5">
    <source>
        <dbReference type="ARBA" id="ARBA00022777"/>
    </source>
</evidence>
<evidence type="ECO:0000313" key="10">
    <source>
        <dbReference type="Proteomes" id="UP000324927"/>
    </source>
</evidence>
<evidence type="ECO:0000256" key="6">
    <source>
        <dbReference type="SAM" id="Coils"/>
    </source>
</evidence>
<dbReference type="EC" id="2.7.13.3" evidence="2"/>
<comment type="caution">
    <text evidence="9">The sequence shown here is derived from an EMBL/GenBank/DDBJ whole genome shotgun (WGS) entry which is preliminary data.</text>
</comment>
<evidence type="ECO:0000256" key="3">
    <source>
        <dbReference type="ARBA" id="ARBA00022553"/>
    </source>
</evidence>
<dbReference type="InterPro" id="IPR035965">
    <property type="entry name" value="PAS-like_dom_sf"/>
</dbReference>
<dbReference type="EMBL" id="VTTN01000029">
    <property type="protein sequence ID" value="KAA0587583.1"/>
    <property type="molecule type" value="Genomic_DNA"/>
</dbReference>
<dbReference type="Pfam" id="PF02518">
    <property type="entry name" value="HATPase_c"/>
    <property type="match status" value="1"/>
</dbReference>
<evidence type="ECO:0000256" key="4">
    <source>
        <dbReference type="ARBA" id="ARBA00022679"/>
    </source>
</evidence>
<keyword evidence="3" id="KW-0597">Phosphoprotein</keyword>
<evidence type="ECO:0000259" key="8">
    <source>
        <dbReference type="PROSITE" id="PS50113"/>
    </source>
</evidence>
<dbReference type="InterPro" id="IPR013655">
    <property type="entry name" value="PAS_fold_3"/>
</dbReference>
<dbReference type="InterPro" id="IPR000700">
    <property type="entry name" value="PAS-assoc_C"/>
</dbReference>
<feature type="domain" description="PAC" evidence="8">
    <location>
        <begin position="324"/>
        <end position="376"/>
    </location>
</feature>
<evidence type="ECO:0000256" key="2">
    <source>
        <dbReference type="ARBA" id="ARBA00012438"/>
    </source>
</evidence>
<dbReference type="Proteomes" id="UP000324927">
    <property type="component" value="Unassembled WGS sequence"/>
</dbReference>
<dbReference type="Gene3D" id="3.30.450.20">
    <property type="entry name" value="PAS domain"/>
    <property type="match status" value="2"/>
</dbReference>
<feature type="domain" description="PAC" evidence="8">
    <location>
        <begin position="196"/>
        <end position="248"/>
    </location>
</feature>
<sequence length="646" mass="70737">MEMHMTAAGQTMDVTGAPGQETGPAPASFAPLFDALPIPALMREADGRLRGNRRFLDRYGSIDAFPADLADAAPGAEREVTAPSISGDIRDLLVRIGGPPWIATMEDVTDQRHAARGLALATEKLEEAYHTAKLGYWEYGIHTGELVLSDAGLTVLGHDRDRFAGGFDALLGILHPDDRPRFGNMLESVVGNPQRVYVEYRVHDRDGRARYVSSSCAPRLDADGRLTHLFGVLMDSTERAEAAAQLEAAKQRLEEAYRTGHLGYWEYGIHSGALVWNREAFGIYGQDPDRFEPTFDNLLGILHPDDRMSFGNMLESVIGNSRRVYVEYRVIDPVGEVRYVSSSCAPRFDLDGRLTHLFGVMLDTTERARAADALRAAKDRVEQAYRELQSAQDSLVQTEKMASLGQLVAGVAHEVNGPVGVALTTASHLLSRAEDVKRQFAANALTRSALAGFLEVAQEAGQLLVGNTERIATLVHMFKQVAADQTGDERRTFYLREYTEDVLLSLHTQIGSSGHRVELACPEALQLESFPGAFARVLTHLVRNSLTHAFRPEQSGLIVIDIHADGDDWIEVVHEDDGQGILEADLPRIFDPFFTTARHAGCVGLGLHIAYNLATQTLGGQLSVRNSPGQGAVFILRVPRQAPDLG</sequence>
<reference evidence="9 10" key="1">
    <citation type="submission" date="2019-08" db="EMBL/GenBank/DDBJ databases">
        <authorList>
            <person name="Grouzdev D."/>
            <person name="Tikhonova E."/>
            <person name="Kravchenko I."/>
        </authorList>
    </citation>
    <scope>NUCLEOTIDE SEQUENCE [LARGE SCALE GENOMIC DNA]</scope>
    <source>
        <strain evidence="9 10">59b</strain>
    </source>
</reference>
<feature type="domain" description="Histidine kinase" evidence="7">
    <location>
        <begin position="410"/>
        <end position="642"/>
    </location>
</feature>
<keyword evidence="6" id="KW-0175">Coiled coil</keyword>
<dbReference type="SMART" id="SM00387">
    <property type="entry name" value="HATPase_c"/>
    <property type="match status" value="1"/>
</dbReference>
<dbReference type="NCBIfam" id="TIGR00229">
    <property type="entry name" value="sensory_box"/>
    <property type="match status" value="1"/>
</dbReference>
<keyword evidence="10" id="KW-1185">Reference proteome</keyword>
<dbReference type="InterPro" id="IPR052162">
    <property type="entry name" value="Sensor_kinase/Photoreceptor"/>
</dbReference>
<feature type="coiled-coil region" evidence="6">
    <location>
        <begin position="367"/>
        <end position="401"/>
    </location>
</feature>
<keyword evidence="4" id="KW-0808">Transferase</keyword>
<dbReference type="InterPro" id="IPR004358">
    <property type="entry name" value="Sig_transdc_His_kin-like_C"/>
</dbReference>
<dbReference type="SUPFAM" id="SSF55874">
    <property type="entry name" value="ATPase domain of HSP90 chaperone/DNA topoisomerase II/histidine kinase"/>
    <property type="match status" value="1"/>
</dbReference>